<feature type="domain" description="Haem-binding" evidence="1">
    <location>
        <begin position="12"/>
        <end position="147"/>
    </location>
</feature>
<dbReference type="AlphaFoldDB" id="A0A0D0GRI6"/>
<dbReference type="STRING" id="1503925.TH53_01620"/>
<keyword evidence="3" id="KW-1185">Reference proteome</keyword>
<sequence>MNRMKWIITVILIAVIAMQFIPRTYDQDSRIKATDITRIYPVPPKVQAVLKNSCYDCHSDYTRYPWYARIQPVNSWMTSHINQGKKELNFSEFGSYSGRRQQSKLKAIINSIQDKKMPLTAYTLIHKNAKLTETDKKSVISWIEKTKDSLSLIN</sequence>
<evidence type="ECO:0000259" key="1">
    <source>
        <dbReference type="SMART" id="SM01235"/>
    </source>
</evidence>
<protein>
    <submittedName>
        <fullName evidence="2">Cytochrome C</fullName>
    </submittedName>
</protein>
<dbReference type="OrthoDB" id="196738at2"/>
<gene>
    <name evidence="2" type="ORF">TH53_01620</name>
</gene>
<name>A0A0D0GRI6_9SPHI</name>
<dbReference type="Proteomes" id="UP000032049">
    <property type="component" value="Unassembled WGS sequence"/>
</dbReference>
<dbReference type="SMART" id="SM01235">
    <property type="entry name" value="Haem_bd"/>
    <property type="match status" value="1"/>
</dbReference>
<organism evidence="2 3">
    <name type="scientific">Pedobacter lusitanus</name>
    <dbReference type="NCBI Taxonomy" id="1503925"/>
    <lineage>
        <taxon>Bacteria</taxon>
        <taxon>Pseudomonadati</taxon>
        <taxon>Bacteroidota</taxon>
        <taxon>Sphingobacteriia</taxon>
        <taxon>Sphingobacteriales</taxon>
        <taxon>Sphingobacteriaceae</taxon>
        <taxon>Pedobacter</taxon>
    </lineage>
</organism>
<reference evidence="2 3" key="1">
    <citation type="submission" date="2015-01" db="EMBL/GenBank/DDBJ databases">
        <title>Draft genome sequence of Pedobacter sp. NL19 isolated from sludge of an effluent treatment pond in an abandoned uranium mine.</title>
        <authorList>
            <person name="Santos T."/>
            <person name="Caetano T."/>
            <person name="Covas C."/>
            <person name="Cruz A."/>
            <person name="Mendo S."/>
        </authorList>
    </citation>
    <scope>NUCLEOTIDE SEQUENCE [LARGE SCALE GENOMIC DNA]</scope>
    <source>
        <strain evidence="2 3">NL19</strain>
    </source>
</reference>
<evidence type="ECO:0000313" key="3">
    <source>
        <dbReference type="Proteomes" id="UP000032049"/>
    </source>
</evidence>
<proteinExistence type="predicted"/>
<dbReference type="Pfam" id="PF14376">
    <property type="entry name" value="Haem_bd"/>
    <property type="match status" value="1"/>
</dbReference>
<dbReference type="EMBL" id="JXRA01000006">
    <property type="protein sequence ID" value="KIO78810.1"/>
    <property type="molecule type" value="Genomic_DNA"/>
</dbReference>
<dbReference type="InterPro" id="IPR025992">
    <property type="entry name" value="Haem-bd"/>
</dbReference>
<accession>A0A0D0GRI6</accession>
<comment type="caution">
    <text evidence="2">The sequence shown here is derived from an EMBL/GenBank/DDBJ whole genome shotgun (WGS) entry which is preliminary data.</text>
</comment>
<evidence type="ECO:0000313" key="2">
    <source>
        <dbReference type="EMBL" id="KIO78810.1"/>
    </source>
</evidence>